<dbReference type="Pfam" id="PF07974">
    <property type="entry name" value="EGF_2"/>
    <property type="match status" value="1"/>
</dbReference>
<dbReference type="InterPro" id="IPR013111">
    <property type="entry name" value="EGF_extracell"/>
</dbReference>
<name>A0ABD2MSE0_9CUCU</name>
<keyword evidence="2" id="KW-0245">EGF-like domain</keyword>
<evidence type="ECO:0000256" key="3">
    <source>
        <dbReference type="SAM" id="MobiDB-lite"/>
    </source>
</evidence>
<evidence type="ECO:0000256" key="2">
    <source>
        <dbReference type="PROSITE-ProRule" id="PRU00076"/>
    </source>
</evidence>
<evidence type="ECO:0000259" key="4">
    <source>
        <dbReference type="PROSITE" id="PS50026"/>
    </source>
</evidence>
<gene>
    <name evidence="5" type="ORF">HHI36_008415</name>
</gene>
<comment type="caution">
    <text evidence="5">The sequence shown here is derived from an EMBL/GenBank/DDBJ whole genome shotgun (WGS) entry which is preliminary data.</text>
</comment>
<sequence>MVDAFFFTLMEIDFACLSNIEIQYTSGSTPIKTTTGNGEKSDLPQHGLVRDGTPCGDNLICLNQTCTSIFPYIDQLKCPTTHNNQECSGRGYCTNTNRCYCNVGWTGSDCSIEEEVVPSPALPTRPSLERPSTNLSSVMKKKETPYGRYQNIIIFINLFKIKNSSCRNLTNNDLSSSKRRK</sequence>
<keyword evidence="1 2" id="KW-1015">Disulfide bond</keyword>
<accession>A0ABD2MSE0</accession>
<proteinExistence type="predicted"/>
<evidence type="ECO:0000313" key="6">
    <source>
        <dbReference type="Proteomes" id="UP001516400"/>
    </source>
</evidence>
<protein>
    <recommendedName>
        <fullName evidence="4">EGF-like domain-containing protein</fullName>
    </recommendedName>
</protein>
<comment type="caution">
    <text evidence="2">Lacks conserved residue(s) required for the propagation of feature annotation.</text>
</comment>
<organism evidence="5 6">
    <name type="scientific">Cryptolaemus montrouzieri</name>
    <dbReference type="NCBI Taxonomy" id="559131"/>
    <lineage>
        <taxon>Eukaryota</taxon>
        <taxon>Metazoa</taxon>
        <taxon>Ecdysozoa</taxon>
        <taxon>Arthropoda</taxon>
        <taxon>Hexapoda</taxon>
        <taxon>Insecta</taxon>
        <taxon>Pterygota</taxon>
        <taxon>Neoptera</taxon>
        <taxon>Endopterygota</taxon>
        <taxon>Coleoptera</taxon>
        <taxon>Polyphaga</taxon>
        <taxon>Cucujiformia</taxon>
        <taxon>Coccinelloidea</taxon>
        <taxon>Coccinellidae</taxon>
        <taxon>Scymninae</taxon>
        <taxon>Scymnini</taxon>
        <taxon>Cryptolaemus</taxon>
    </lineage>
</organism>
<dbReference type="PANTHER" id="PTHR11905:SF237">
    <property type="entry name" value="MIND-MELD, ISOFORM J"/>
    <property type="match status" value="1"/>
</dbReference>
<dbReference type="PROSITE" id="PS01186">
    <property type="entry name" value="EGF_2"/>
    <property type="match status" value="1"/>
</dbReference>
<evidence type="ECO:0000313" key="5">
    <source>
        <dbReference type="EMBL" id="KAL3269343.1"/>
    </source>
</evidence>
<evidence type="ECO:0000256" key="1">
    <source>
        <dbReference type="ARBA" id="ARBA00023157"/>
    </source>
</evidence>
<keyword evidence="6" id="KW-1185">Reference proteome</keyword>
<dbReference type="AlphaFoldDB" id="A0ABD2MSE0"/>
<feature type="domain" description="EGF-like" evidence="4">
    <location>
        <begin position="74"/>
        <end position="111"/>
    </location>
</feature>
<dbReference type="InterPro" id="IPR000742">
    <property type="entry name" value="EGF"/>
</dbReference>
<dbReference type="Proteomes" id="UP001516400">
    <property type="component" value="Unassembled WGS sequence"/>
</dbReference>
<dbReference type="PANTHER" id="PTHR11905">
    <property type="entry name" value="ADAM A DISINTEGRIN AND METALLOPROTEASE DOMAIN"/>
    <property type="match status" value="1"/>
</dbReference>
<feature type="region of interest" description="Disordered" evidence="3">
    <location>
        <begin position="120"/>
        <end position="139"/>
    </location>
</feature>
<reference evidence="5 6" key="1">
    <citation type="journal article" date="2021" name="BMC Biol.">
        <title>Horizontally acquired antibacterial genes associated with adaptive radiation of ladybird beetles.</title>
        <authorList>
            <person name="Li H.S."/>
            <person name="Tang X.F."/>
            <person name="Huang Y.H."/>
            <person name="Xu Z.Y."/>
            <person name="Chen M.L."/>
            <person name="Du X.Y."/>
            <person name="Qiu B.Y."/>
            <person name="Chen P.T."/>
            <person name="Zhang W."/>
            <person name="Slipinski A."/>
            <person name="Escalona H.E."/>
            <person name="Waterhouse R.M."/>
            <person name="Zwick A."/>
            <person name="Pang H."/>
        </authorList>
    </citation>
    <scope>NUCLEOTIDE SEQUENCE [LARGE SCALE GENOMIC DNA]</scope>
    <source>
        <strain evidence="5">SYSU2018</strain>
    </source>
</reference>
<feature type="disulfide bond" evidence="2">
    <location>
        <begin position="101"/>
        <end position="110"/>
    </location>
</feature>
<dbReference type="Gene3D" id="2.10.25.10">
    <property type="entry name" value="Laminin"/>
    <property type="match status" value="1"/>
</dbReference>
<dbReference type="PROSITE" id="PS00022">
    <property type="entry name" value="EGF_1"/>
    <property type="match status" value="1"/>
</dbReference>
<dbReference type="PROSITE" id="PS50026">
    <property type="entry name" value="EGF_3"/>
    <property type="match status" value="1"/>
</dbReference>
<dbReference type="EMBL" id="JABFTP020000021">
    <property type="protein sequence ID" value="KAL3269343.1"/>
    <property type="molecule type" value="Genomic_DNA"/>
</dbReference>